<feature type="domain" description="HTH marR-type" evidence="8">
    <location>
        <begin position="13"/>
        <end position="146"/>
    </location>
</feature>
<gene>
    <name evidence="9" type="ORF">COB13_10610</name>
</gene>
<dbReference type="PROSITE" id="PS50995">
    <property type="entry name" value="HTH_MARR_2"/>
    <property type="match status" value="1"/>
</dbReference>
<dbReference type="InterPro" id="IPR055166">
    <property type="entry name" value="Transc_reg_Sar_Rot_HTH"/>
</dbReference>
<dbReference type="SMART" id="SM00347">
    <property type="entry name" value="HTH_MARR"/>
    <property type="match status" value="1"/>
</dbReference>
<dbReference type="EMBL" id="NVUS01000013">
    <property type="protein sequence ID" value="PCJ00037.1"/>
    <property type="molecule type" value="Genomic_DNA"/>
</dbReference>
<comment type="subcellular location">
    <subcellularLocation>
        <location evidence="1">Cytoplasm</location>
    </subcellularLocation>
</comment>
<proteinExistence type="inferred from homology"/>
<dbReference type="GO" id="GO:0003700">
    <property type="term" value="F:DNA-binding transcription factor activity"/>
    <property type="evidence" value="ECO:0007669"/>
    <property type="project" value="InterPro"/>
</dbReference>
<accession>A0A2A4YZ54</accession>
<comment type="caution">
    <text evidence="9">The sequence shown here is derived from an EMBL/GenBank/DDBJ whole genome shotgun (WGS) entry which is preliminary data.</text>
</comment>
<dbReference type="InterPro" id="IPR036388">
    <property type="entry name" value="WH-like_DNA-bd_sf"/>
</dbReference>
<keyword evidence="2" id="KW-0805">Transcription regulation</keyword>
<keyword evidence="3" id="KW-0238">DNA-binding</keyword>
<dbReference type="GO" id="GO:0003677">
    <property type="term" value="F:DNA binding"/>
    <property type="evidence" value="ECO:0007669"/>
    <property type="project" value="UniProtKB-KW"/>
</dbReference>
<evidence type="ECO:0000256" key="5">
    <source>
        <dbReference type="ARBA" id="ARBA00046337"/>
    </source>
</evidence>
<dbReference type="InterPro" id="IPR000835">
    <property type="entry name" value="HTH_MarR-typ"/>
</dbReference>
<name>A0A2A4YZ54_9PROT</name>
<sequence>MSNQNCKNPLLLDDKLCFALYATSRAITKRYSIPLEKLGVTYPQYLSLLVLWEKDGITVQGLASRLEIEGATATPIVQRLEKLGLVDRKRGVDDERRVYIFLTQKGMNLKSDALEVPHAIGCALDINEQSAAEMIEQLYKLRTTII</sequence>
<evidence type="ECO:0000313" key="9">
    <source>
        <dbReference type="EMBL" id="PCJ00037.1"/>
    </source>
</evidence>
<evidence type="ECO:0000256" key="2">
    <source>
        <dbReference type="ARBA" id="ARBA00023015"/>
    </source>
</evidence>
<dbReference type="InterPro" id="IPR036390">
    <property type="entry name" value="WH_DNA-bd_sf"/>
</dbReference>
<dbReference type="PANTHER" id="PTHR42756:SF1">
    <property type="entry name" value="TRANSCRIPTIONAL REPRESSOR OF EMRAB OPERON"/>
    <property type="match status" value="1"/>
</dbReference>
<protein>
    <recommendedName>
        <fullName evidence="6">HTH-type transcriptional regulator SarZ</fullName>
    </recommendedName>
    <alternativeName>
        <fullName evidence="7">Staphylococcal accessory regulator Z</fullName>
    </alternativeName>
</protein>
<evidence type="ECO:0000256" key="6">
    <source>
        <dbReference type="ARBA" id="ARBA00047188"/>
    </source>
</evidence>
<dbReference type="AlphaFoldDB" id="A0A2A4YZ54"/>
<keyword evidence="4" id="KW-0804">Transcription</keyword>
<organism evidence="9">
    <name type="scientific">OCS116 cluster bacterium</name>
    <dbReference type="NCBI Taxonomy" id="2030921"/>
    <lineage>
        <taxon>Bacteria</taxon>
        <taxon>Pseudomonadati</taxon>
        <taxon>Pseudomonadota</taxon>
        <taxon>Alphaproteobacteria</taxon>
        <taxon>OCS116 cluster</taxon>
    </lineage>
</organism>
<dbReference type="PRINTS" id="PR00598">
    <property type="entry name" value="HTHMARR"/>
</dbReference>
<evidence type="ECO:0000256" key="7">
    <source>
        <dbReference type="ARBA" id="ARBA00047207"/>
    </source>
</evidence>
<reference key="1">
    <citation type="submission" date="2017-08" db="EMBL/GenBank/DDBJ databases">
        <title>A dynamic microbial community with high functional redundancy inhabits the cold, oxic subseafloor aquifer.</title>
        <authorList>
            <person name="Tully B.J."/>
            <person name="Wheat C.G."/>
            <person name="Glazer B.T."/>
            <person name="Huber J.A."/>
        </authorList>
    </citation>
    <scope>NUCLEOTIDE SEQUENCE [LARGE SCALE GENOMIC DNA]</scope>
</reference>
<dbReference type="Gene3D" id="1.10.10.10">
    <property type="entry name" value="Winged helix-like DNA-binding domain superfamily/Winged helix DNA-binding domain"/>
    <property type="match status" value="1"/>
</dbReference>
<dbReference type="Pfam" id="PF22381">
    <property type="entry name" value="Staph_reg_Sar_Rot"/>
    <property type="match status" value="1"/>
</dbReference>
<dbReference type="PANTHER" id="PTHR42756">
    <property type="entry name" value="TRANSCRIPTIONAL REGULATOR, MARR"/>
    <property type="match status" value="1"/>
</dbReference>
<reference evidence="9" key="2">
    <citation type="journal article" date="2018" name="ISME J.">
        <title>A dynamic microbial community with high functional redundancy inhabits the cold, oxic subseafloor aquifer.</title>
        <authorList>
            <person name="Tully B.J."/>
            <person name="Wheat C.G."/>
            <person name="Glazer B.T."/>
            <person name="Huber J.A."/>
        </authorList>
    </citation>
    <scope>NUCLEOTIDE SEQUENCE</scope>
    <source>
        <strain evidence="9">NORP83</strain>
    </source>
</reference>
<evidence type="ECO:0000259" key="8">
    <source>
        <dbReference type="PROSITE" id="PS50995"/>
    </source>
</evidence>
<dbReference type="SUPFAM" id="SSF46785">
    <property type="entry name" value="Winged helix' DNA-binding domain"/>
    <property type="match status" value="1"/>
</dbReference>
<evidence type="ECO:0000256" key="1">
    <source>
        <dbReference type="ARBA" id="ARBA00004496"/>
    </source>
</evidence>
<evidence type="ECO:0000256" key="4">
    <source>
        <dbReference type="ARBA" id="ARBA00023163"/>
    </source>
</evidence>
<evidence type="ECO:0000256" key="3">
    <source>
        <dbReference type="ARBA" id="ARBA00023125"/>
    </source>
</evidence>
<comment type="similarity">
    <text evidence="5">Belongs to the SarZ family.</text>
</comment>